<dbReference type="RefSeq" id="WP_378047254.1">
    <property type="nucleotide sequence ID" value="NZ_JBHMDN010000013.1"/>
</dbReference>
<dbReference type="EMBL" id="JBHTAI010000003">
    <property type="protein sequence ID" value="MFC7147976.1"/>
    <property type="molecule type" value="Genomic_DNA"/>
</dbReference>
<name>A0ABW2F6I7_9BACL</name>
<reference evidence="4" key="1">
    <citation type="journal article" date="2019" name="Int. J. Syst. Evol. Microbiol.">
        <title>The Global Catalogue of Microorganisms (GCM) 10K type strain sequencing project: providing services to taxonomists for standard genome sequencing and annotation.</title>
        <authorList>
            <consortium name="The Broad Institute Genomics Platform"/>
            <consortium name="The Broad Institute Genome Sequencing Center for Infectious Disease"/>
            <person name="Wu L."/>
            <person name="Ma J."/>
        </authorList>
    </citation>
    <scope>NUCLEOTIDE SEQUENCE [LARGE SCALE GENOMIC DNA]</scope>
    <source>
        <strain evidence="4">KCTC 12907</strain>
    </source>
</reference>
<organism evidence="3 4">
    <name type="scientific">Cohnella cellulosilytica</name>
    <dbReference type="NCBI Taxonomy" id="986710"/>
    <lineage>
        <taxon>Bacteria</taxon>
        <taxon>Bacillati</taxon>
        <taxon>Bacillota</taxon>
        <taxon>Bacilli</taxon>
        <taxon>Bacillales</taxon>
        <taxon>Paenibacillaceae</taxon>
        <taxon>Cohnella</taxon>
    </lineage>
</organism>
<feature type="domain" description="DUF4183" evidence="2">
    <location>
        <begin position="84"/>
        <end position="146"/>
    </location>
</feature>
<sequence>MRKRGKARACARRRNKCCRCCRCRRAAARRKAKRGRPRVGRGSKRARGPTAARVRPVNVFPTVLRHFHVLPADLDFHSEVAIRADAFVNDAGAPAVELPIAGERGYYNLFVNGVMQQGGLYRVTPESVAIAATGQTLKAGTAIVLETVRFRAETA</sequence>
<comment type="caution">
    <text evidence="3">The sequence shown here is derived from an EMBL/GenBank/DDBJ whole genome shotgun (WGS) entry which is preliminary data.</text>
</comment>
<gene>
    <name evidence="3" type="ORF">ACFQMJ_05455</name>
</gene>
<dbReference type="Pfam" id="PF13799">
    <property type="entry name" value="DUF4183"/>
    <property type="match status" value="1"/>
</dbReference>
<evidence type="ECO:0000259" key="2">
    <source>
        <dbReference type="Pfam" id="PF13799"/>
    </source>
</evidence>
<feature type="region of interest" description="Disordered" evidence="1">
    <location>
        <begin position="32"/>
        <end position="51"/>
    </location>
</feature>
<dbReference type="InterPro" id="IPR025237">
    <property type="entry name" value="DUF4183"/>
</dbReference>
<dbReference type="Proteomes" id="UP001596378">
    <property type="component" value="Unassembled WGS sequence"/>
</dbReference>
<evidence type="ECO:0000313" key="3">
    <source>
        <dbReference type="EMBL" id="MFC7147976.1"/>
    </source>
</evidence>
<feature type="compositionally biased region" description="Basic residues" evidence="1">
    <location>
        <begin position="32"/>
        <end position="47"/>
    </location>
</feature>
<keyword evidence="4" id="KW-1185">Reference proteome</keyword>
<protein>
    <submittedName>
        <fullName evidence="3">DUF4183 domain-containing protein</fullName>
    </submittedName>
</protein>
<evidence type="ECO:0000256" key="1">
    <source>
        <dbReference type="SAM" id="MobiDB-lite"/>
    </source>
</evidence>
<evidence type="ECO:0000313" key="4">
    <source>
        <dbReference type="Proteomes" id="UP001596378"/>
    </source>
</evidence>
<accession>A0ABW2F6I7</accession>
<proteinExistence type="predicted"/>